<dbReference type="RefSeq" id="WP_169172634.1">
    <property type="nucleotide sequence ID" value="NZ_JAAIII010000005.1"/>
</dbReference>
<gene>
    <name evidence="1" type="ORF">G1C95_1803</name>
</gene>
<dbReference type="EMBL" id="JAAIII010000005">
    <property type="protein sequence ID" value="NMM94616.1"/>
    <property type="molecule type" value="Genomic_DNA"/>
</dbReference>
<evidence type="ECO:0000313" key="2">
    <source>
        <dbReference type="Proteomes" id="UP000532194"/>
    </source>
</evidence>
<proteinExistence type="predicted"/>
<comment type="caution">
    <text evidence="1">The sequence shown here is derived from an EMBL/GenBank/DDBJ whole genome shotgun (WGS) entry which is preliminary data.</text>
</comment>
<sequence>MQNADALAESSFQHDLWERYDSKLVEFTKLADQYAHTSTVRAKRLPTLESVRATVRQERERMMLTREQLAVQSRVPVKVVDQLEDVGAADIEYAQPVFDTLHIEPFLLPTEFATIALGGTI</sequence>
<dbReference type="AlphaFoldDB" id="A0A7Y0ESN7"/>
<reference evidence="1 2" key="1">
    <citation type="submission" date="2020-02" db="EMBL/GenBank/DDBJ databases">
        <title>Characterization of phylogenetic diversity of novel bifidobacterial species isolated in Czech ZOOs.</title>
        <authorList>
            <person name="Lugli G.A."/>
            <person name="Vera N.B."/>
            <person name="Ventura M."/>
        </authorList>
    </citation>
    <scope>NUCLEOTIDE SEQUENCE [LARGE SCALE GENOMIC DNA]</scope>
    <source>
        <strain evidence="1 2">DSM 109957</strain>
    </source>
</reference>
<dbReference type="Proteomes" id="UP000532194">
    <property type="component" value="Unassembled WGS sequence"/>
</dbReference>
<name>A0A7Y0ESN7_9BIFI</name>
<evidence type="ECO:0000313" key="1">
    <source>
        <dbReference type="EMBL" id="NMM94616.1"/>
    </source>
</evidence>
<keyword evidence="2" id="KW-1185">Reference proteome</keyword>
<protein>
    <recommendedName>
        <fullName evidence="3">XRE family transcriptional regulator</fullName>
    </recommendedName>
</protein>
<organism evidence="1 2">
    <name type="scientific">Bifidobacterium oedipodis</name>
    <dbReference type="NCBI Taxonomy" id="2675322"/>
    <lineage>
        <taxon>Bacteria</taxon>
        <taxon>Bacillati</taxon>
        <taxon>Actinomycetota</taxon>
        <taxon>Actinomycetes</taxon>
        <taxon>Bifidobacteriales</taxon>
        <taxon>Bifidobacteriaceae</taxon>
        <taxon>Bifidobacterium</taxon>
    </lineage>
</organism>
<accession>A0A7Y0ESN7</accession>
<evidence type="ECO:0008006" key="3">
    <source>
        <dbReference type="Google" id="ProtNLM"/>
    </source>
</evidence>